<keyword evidence="8" id="KW-0067">ATP-binding</keyword>
<feature type="transmembrane region" description="Helical" evidence="13">
    <location>
        <begin position="180"/>
        <end position="200"/>
    </location>
</feature>
<dbReference type="GO" id="GO:0016887">
    <property type="term" value="F:ATP hydrolysis activity"/>
    <property type="evidence" value="ECO:0007669"/>
    <property type="project" value="InterPro"/>
</dbReference>
<dbReference type="Gene3D" id="3.40.50.300">
    <property type="entry name" value="P-loop containing nucleotide triphosphate hydrolases"/>
    <property type="match status" value="2"/>
</dbReference>
<dbReference type="GO" id="GO:0015421">
    <property type="term" value="F:ABC-type oligopeptide transporter activity"/>
    <property type="evidence" value="ECO:0007669"/>
    <property type="project" value="TreeGrafter"/>
</dbReference>
<feature type="transmembrane region" description="Helical" evidence="13">
    <location>
        <begin position="206"/>
        <end position="227"/>
    </location>
</feature>
<dbReference type="InterPro" id="IPR027417">
    <property type="entry name" value="P-loop_NTPase"/>
</dbReference>
<sequence>MASDVPLTTDIPEKHSEDKPVEDAEKSKDEAKKPPLKNFARILSYGSRVDHLFMIAALCTAAASGVLLPLMQIVFGNLVGEFNNYFTPDRSTSKADFDDTIDRMALYLFLLFIGKFVFCYIALFSFHTVGLRISAGIRLSYMKALFAQPIAKLDLVSAGTVSNTITSSANAIQVSISDRLVYLFQGLALIIAAYAVAFSYSWSLTLVASSAIIFILVVYSVTTPYALKAQAVVDKSDEKHATIAGEIFSSIRTVFSLGAEKSLSDRYITAVNESERAMAKMAPWYGIQLGPAFFALYSAFALSFWVGLKFYAQGIIPNVNSVVITFFSVLIIVSILGSIVQPIMNIFKAISASTSFFEIIDAEKPDVSGLSAPEVSSHEDIELRGVAFAYPSRPSVHVLRGLDVKFEKGKTTAIVGPSGSGKSTIVGLLQRWYGLDHNVLTEKPTTPSDAGEKPSVQNSGSVFCGQHNINAFDLKWWRSQVGLVQQEPFLFNDSIVANVSFGLLGTQWESCSAEEKLELVKSACKEAFADEFVERLPKGYDTIVGESGIKLSGGQRQRLAIARSIIRRPAILILDEATSAIDVRSEAIVQKALDQVSKDRTTIVIAHRLATIQKADHIIVLRHGTKAEEGTHDELLRLDDGVYSGLVHAQRIQEDAVDNDLDESVIAKPELLRRQTTAGHSFVMPDAQLESSSYRPIGFLQTIGSTIVGQKVRWYLLVLVVIGAMGAGASFALQSWYFAKLIEVFTFTGQRLADQRDFWSLMFFILAIANALCYQALGHSSGILQSHATSSARRDYFTNMIRQPIPFFDGEENSSGSVMAKLNTNPKTLGEILGLNGSFPSISIFNVVSCIIISFYFGWKLTVVVLFSAMPILLICQFFKVRNEYYYDQMSAKVFAGSSSFATEAVGAIRTVSSLTMEDTIIEKYSKLLSDQVAKSARRATWAMLISAFCDSCELAAVALAFWYGGRLLGTREYNPTQFFVIYVAIIQGSLAAGQFFSGAPSIARATQAANEIRKLRTLNRVNEDENQADQNQLNSNLGATIDISDVAFTYPTRDIPLFKNLSVSIPAGSFAAFVGPSGCGKTSVISLLERFYEPLAGTITFNTIPINSIPVKAYRKHISLVAQEPRLFSGSIRENLVLSMDDPTTVPDDQIHQACRDAEIHDFIISLPEGYNTQLGQSSNTALSGGQKQRLCLARALLRRPKLLLLDEATSSLDSQSEKLVQQAIERLVGSGREMTVIAVAHRLATVQKADVIFVFGESEKGNGARIVEHGSHGELMRRKGAYYQMVMAQALDR</sequence>
<dbReference type="STRING" id="1664694.A0A0N1HN21"/>
<feature type="transmembrane region" description="Helical" evidence="13">
    <location>
        <begin position="284"/>
        <end position="307"/>
    </location>
</feature>
<dbReference type="Pfam" id="PF00664">
    <property type="entry name" value="ABC_membrane"/>
    <property type="match status" value="2"/>
</dbReference>
<protein>
    <submittedName>
        <fullName evidence="16">Multidrug resistance protein 1</fullName>
    </submittedName>
</protein>
<evidence type="ECO:0000313" key="17">
    <source>
        <dbReference type="Proteomes" id="UP000038010"/>
    </source>
</evidence>
<comment type="caution">
    <text evidence="16">The sequence shown here is derived from an EMBL/GenBank/DDBJ whole genome shotgun (WGS) entry which is preliminary data.</text>
</comment>
<keyword evidence="11" id="KW-0325">Glycoprotein</keyword>
<dbReference type="GO" id="GO:0012505">
    <property type="term" value="C:endomembrane system"/>
    <property type="evidence" value="ECO:0007669"/>
    <property type="project" value="UniProtKB-SubCell"/>
</dbReference>
<reference evidence="16 17" key="1">
    <citation type="submission" date="2015-06" db="EMBL/GenBank/DDBJ databases">
        <title>Draft genome of the ant-associated black yeast Phialophora attae CBS 131958.</title>
        <authorList>
            <person name="Moreno L.F."/>
            <person name="Stielow B.J."/>
            <person name="de Hoog S."/>
            <person name="Vicente V.A."/>
            <person name="Weiss V.A."/>
            <person name="de Vries M."/>
            <person name="Cruz L.M."/>
            <person name="Souza E.M."/>
        </authorList>
    </citation>
    <scope>NUCLEOTIDE SEQUENCE [LARGE SCALE GENOMIC DNA]</scope>
    <source>
        <strain evidence="16 17">CBS 131958</strain>
    </source>
</reference>
<dbReference type="Proteomes" id="UP000038010">
    <property type="component" value="Unassembled WGS sequence"/>
</dbReference>
<keyword evidence="9 13" id="KW-1133">Transmembrane helix</keyword>
<evidence type="ECO:0000256" key="9">
    <source>
        <dbReference type="ARBA" id="ARBA00022989"/>
    </source>
</evidence>
<dbReference type="CDD" id="cd18578">
    <property type="entry name" value="ABC_6TM_Pgp_ABCB1_D2_like"/>
    <property type="match status" value="1"/>
</dbReference>
<dbReference type="InterPro" id="IPR017871">
    <property type="entry name" value="ABC_transporter-like_CS"/>
</dbReference>
<name>A0A0N1HN21_9EURO</name>
<feature type="transmembrane region" description="Helical" evidence="13">
    <location>
        <begin position="837"/>
        <end position="857"/>
    </location>
</feature>
<proteinExistence type="inferred from homology"/>
<dbReference type="GO" id="GO:0090374">
    <property type="term" value="P:oligopeptide export from mitochondrion"/>
    <property type="evidence" value="ECO:0007669"/>
    <property type="project" value="TreeGrafter"/>
</dbReference>
<evidence type="ECO:0000256" key="10">
    <source>
        <dbReference type="ARBA" id="ARBA00023136"/>
    </source>
</evidence>
<dbReference type="VEuPathDB" id="FungiDB:AB675_5930"/>
<dbReference type="InterPro" id="IPR003593">
    <property type="entry name" value="AAA+_ATPase"/>
</dbReference>
<feature type="transmembrane region" description="Helical" evidence="13">
    <location>
        <begin position="319"/>
        <end position="340"/>
    </location>
</feature>
<dbReference type="PANTHER" id="PTHR43394">
    <property type="entry name" value="ATP-DEPENDENT PERMEASE MDL1, MITOCHONDRIAL"/>
    <property type="match status" value="1"/>
</dbReference>
<dbReference type="PROSITE" id="PS50929">
    <property type="entry name" value="ABC_TM1F"/>
    <property type="match status" value="2"/>
</dbReference>
<evidence type="ECO:0000313" key="16">
    <source>
        <dbReference type="EMBL" id="KPI38785.1"/>
    </source>
</evidence>
<evidence type="ECO:0000256" key="2">
    <source>
        <dbReference type="ARBA" id="ARBA00004308"/>
    </source>
</evidence>
<dbReference type="CDD" id="cd18577">
    <property type="entry name" value="ABC_6TM_Pgp_ABCB1_D1_like"/>
    <property type="match status" value="1"/>
</dbReference>
<feature type="transmembrane region" description="Helical" evidence="13">
    <location>
        <begin position="52"/>
        <end position="75"/>
    </location>
</feature>
<keyword evidence="5 13" id="KW-0812">Transmembrane</keyword>
<dbReference type="FunFam" id="3.40.50.300:FF:000913">
    <property type="entry name" value="ABC multidrug transporter SitT"/>
    <property type="match status" value="1"/>
</dbReference>
<dbReference type="PROSITE" id="PS00211">
    <property type="entry name" value="ABC_TRANSPORTER_1"/>
    <property type="match status" value="2"/>
</dbReference>
<dbReference type="InterPro" id="IPR036640">
    <property type="entry name" value="ABC1_TM_sf"/>
</dbReference>
<feature type="domain" description="ABC transporter" evidence="14">
    <location>
        <begin position="381"/>
        <end position="648"/>
    </location>
</feature>
<feature type="transmembrane region" description="Helical" evidence="13">
    <location>
        <begin position="104"/>
        <end position="126"/>
    </location>
</feature>
<dbReference type="Pfam" id="PF00005">
    <property type="entry name" value="ABC_tran"/>
    <property type="match status" value="2"/>
</dbReference>
<dbReference type="FunFam" id="3.40.50.300:FF:001530">
    <property type="entry name" value="ABC multidrug transporter (Eurofung)"/>
    <property type="match status" value="1"/>
</dbReference>
<feature type="domain" description="ABC transmembrane type-1" evidence="15">
    <location>
        <begin position="718"/>
        <end position="1005"/>
    </location>
</feature>
<feature type="transmembrane region" description="Helical" evidence="13">
    <location>
        <begin position="714"/>
        <end position="738"/>
    </location>
</feature>
<keyword evidence="7" id="KW-0547">Nucleotide-binding</keyword>
<evidence type="ECO:0000256" key="8">
    <source>
        <dbReference type="ARBA" id="ARBA00022840"/>
    </source>
</evidence>
<dbReference type="PANTHER" id="PTHR43394:SF11">
    <property type="entry name" value="ATP-BINDING CASSETTE TRANSPORTER"/>
    <property type="match status" value="1"/>
</dbReference>
<feature type="transmembrane region" description="Helical" evidence="13">
    <location>
        <begin position="977"/>
        <end position="997"/>
    </location>
</feature>
<evidence type="ECO:0000256" key="12">
    <source>
        <dbReference type="SAM" id="MobiDB-lite"/>
    </source>
</evidence>
<evidence type="ECO:0000259" key="14">
    <source>
        <dbReference type="PROSITE" id="PS50893"/>
    </source>
</evidence>
<dbReference type="GO" id="GO:0005524">
    <property type="term" value="F:ATP binding"/>
    <property type="evidence" value="ECO:0007669"/>
    <property type="project" value="UniProtKB-KW"/>
</dbReference>
<dbReference type="EMBL" id="LFJN01000017">
    <property type="protein sequence ID" value="KPI38785.1"/>
    <property type="molecule type" value="Genomic_DNA"/>
</dbReference>
<evidence type="ECO:0000256" key="3">
    <source>
        <dbReference type="ARBA" id="ARBA00007577"/>
    </source>
</evidence>
<evidence type="ECO:0000256" key="7">
    <source>
        <dbReference type="ARBA" id="ARBA00022741"/>
    </source>
</evidence>
<keyword evidence="10 13" id="KW-0472">Membrane</keyword>
<feature type="transmembrane region" description="Helical" evidence="13">
    <location>
        <begin position="942"/>
        <end position="965"/>
    </location>
</feature>
<evidence type="ECO:0000256" key="11">
    <source>
        <dbReference type="ARBA" id="ARBA00023180"/>
    </source>
</evidence>
<evidence type="ECO:0000256" key="4">
    <source>
        <dbReference type="ARBA" id="ARBA00022448"/>
    </source>
</evidence>
<evidence type="ECO:0000256" key="5">
    <source>
        <dbReference type="ARBA" id="ARBA00022692"/>
    </source>
</evidence>
<dbReference type="InterPro" id="IPR003439">
    <property type="entry name" value="ABC_transporter-like_ATP-bd"/>
</dbReference>
<dbReference type="SMART" id="SM00382">
    <property type="entry name" value="AAA"/>
    <property type="match status" value="2"/>
</dbReference>
<feature type="region of interest" description="Disordered" evidence="12">
    <location>
        <begin position="1"/>
        <end position="31"/>
    </location>
</feature>
<dbReference type="SUPFAM" id="SSF90123">
    <property type="entry name" value="ABC transporter transmembrane region"/>
    <property type="match status" value="2"/>
</dbReference>
<keyword evidence="6" id="KW-0677">Repeat</keyword>
<feature type="domain" description="ABC transmembrane type-1" evidence="15">
    <location>
        <begin position="55"/>
        <end position="355"/>
    </location>
</feature>
<evidence type="ECO:0000256" key="1">
    <source>
        <dbReference type="ARBA" id="ARBA00004141"/>
    </source>
</evidence>
<feature type="compositionally biased region" description="Basic and acidic residues" evidence="12">
    <location>
        <begin position="11"/>
        <end position="31"/>
    </location>
</feature>
<dbReference type="InterPro" id="IPR039421">
    <property type="entry name" value="Type_1_exporter"/>
</dbReference>
<comment type="similarity">
    <text evidence="3">Belongs to the ABC transporter superfamily. ABCB family. Multidrug resistance exporter (TC 3.A.1.201) subfamily.</text>
</comment>
<dbReference type="RefSeq" id="XP_017998748.1">
    <property type="nucleotide sequence ID" value="XM_018146180.1"/>
</dbReference>
<evidence type="ECO:0000256" key="13">
    <source>
        <dbReference type="SAM" id="Phobius"/>
    </source>
</evidence>
<accession>A0A0N1HN21</accession>
<gene>
    <name evidence="16" type="ORF">AB675_5930</name>
</gene>
<feature type="transmembrane region" description="Helical" evidence="13">
    <location>
        <begin position="863"/>
        <end position="881"/>
    </location>
</feature>
<organism evidence="16 17">
    <name type="scientific">Cyphellophora attinorum</name>
    <dbReference type="NCBI Taxonomy" id="1664694"/>
    <lineage>
        <taxon>Eukaryota</taxon>
        <taxon>Fungi</taxon>
        <taxon>Dikarya</taxon>
        <taxon>Ascomycota</taxon>
        <taxon>Pezizomycotina</taxon>
        <taxon>Eurotiomycetes</taxon>
        <taxon>Chaetothyriomycetidae</taxon>
        <taxon>Chaetothyriales</taxon>
        <taxon>Cyphellophoraceae</taxon>
        <taxon>Cyphellophora</taxon>
    </lineage>
</organism>
<dbReference type="Gene3D" id="1.20.1560.10">
    <property type="entry name" value="ABC transporter type 1, transmembrane domain"/>
    <property type="match status" value="2"/>
</dbReference>
<comment type="subcellular location">
    <subcellularLocation>
        <location evidence="2">Endomembrane system</location>
    </subcellularLocation>
    <subcellularLocation>
        <location evidence="1">Membrane</location>
        <topology evidence="1">Multi-pass membrane protein</topology>
    </subcellularLocation>
</comment>
<evidence type="ECO:0000256" key="6">
    <source>
        <dbReference type="ARBA" id="ARBA00022737"/>
    </source>
</evidence>
<feature type="domain" description="ABC transporter" evidence="14">
    <location>
        <begin position="1042"/>
        <end position="1290"/>
    </location>
</feature>
<dbReference type="OrthoDB" id="6500128at2759"/>
<keyword evidence="4" id="KW-0813">Transport</keyword>
<dbReference type="SUPFAM" id="SSF52540">
    <property type="entry name" value="P-loop containing nucleoside triphosphate hydrolases"/>
    <property type="match status" value="2"/>
</dbReference>
<dbReference type="PROSITE" id="PS50893">
    <property type="entry name" value="ABC_TRANSPORTER_2"/>
    <property type="match status" value="2"/>
</dbReference>
<dbReference type="InterPro" id="IPR011527">
    <property type="entry name" value="ABC1_TM_dom"/>
</dbReference>
<dbReference type="FunFam" id="1.20.1560.10:FF:000057">
    <property type="entry name" value="ABC multidrug transporter SitT"/>
    <property type="match status" value="1"/>
</dbReference>
<evidence type="ECO:0000259" key="15">
    <source>
        <dbReference type="PROSITE" id="PS50929"/>
    </source>
</evidence>
<dbReference type="GeneID" id="28738060"/>
<dbReference type="GO" id="GO:0005743">
    <property type="term" value="C:mitochondrial inner membrane"/>
    <property type="evidence" value="ECO:0007669"/>
    <property type="project" value="TreeGrafter"/>
</dbReference>
<feature type="transmembrane region" description="Helical" evidence="13">
    <location>
        <begin position="758"/>
        <end position="777"/>
    </location>
</feature>
<keyword evidence="17" id="KW-1185">Reference proteome</keyword>